<protein>
    <recommendedName>
        <fullName evidence="4">Lsr2-like protein</fullName>
    </recommendedName>
</protein>
<evidence type="ECO:0000256" key="1">
    <source>
        <dbReference type="SAM" id="MobiDB-lite"/>
    </source>
</evidence>
<gene>
    <name evidence="2" type="ORF">GCM10010170_003300</name>
</gene>
<dbReference type="EMBL" id="BAAARV010000004">
    <property type="protein sequence ID" value="GAA2327501.1"/>
    <property type="molecule type" value="Genomic_DNA"/>
</dbReference>
<feature type="compositionally biased region" description="Basic and acidic residues" evidence="1">
    <location>
        <begin position="77"/>
        <end position="86"/>
    </location>
</feature>
<sequence>MTTHYFEIRTPKADFTGRIGPVAFADGVARVQFDDTRDHNGVSLADEHQISPGRSIVLFAQRRRGYTVTELDANGKPLEDQADAKEAGPPTRSASKADWKAYAVTHGVPDAEAESATRDQLAEAFLGPKEA</sequence>
<dbReference type="Proteomes" id="UP001501444">
    <property type="component" value="Unassembled WGS sequence"/>
</dbReference>
<proteinExistence type="predicted"/>
<comment type="caution">
    <text evidence="2">The sequence shown here is derived from an EMBL/GenBank/DDBJ whole genome shotgun (WGS) entry which is preliminary data.</text>
</comment>
<evidence type="ECO:0000313" key="2">
    <source>
        <dbReference type="EMBL" id="GAA2327501.1"/>
    </source>
</evidence>
<dbReference type="RefSeq" id="WP_344610369.1">
    <property type="nucleotide sequence ID" value="NZ_BAAARV010000004.1"/>
</dbReference>
<reference evidence="3" key="1">
    <citation type="journal article" date="2019" name="Int. J. Syst. Evol. Microbiol.">
        <title>The Global Catalogue of Microorganisms (GCM) 10K type strain sequencing project: providing services to taxonomists for standard genome sequencing and annotation.</title>
        <authorList>
            <consortium name="The Broad Institute Genomics Platform"/>
            <consortium name="The Broad Institute Genome Sequencing Center for Infectious Disease"/>
            <person name="Wu L."/>
            <person name="Ma J."/>
        </authorList>
    </citation>
    <scope>NUCLEOTIDE SEQUENCE [LARGE SCALE GENOMIC DNA]</scope>
    <source>
        <strain evidence="3">JCM 3272</strain>
    </source>
</reference>
<organism evidence="2 3">
    <name type="scientific">Dactylosporangium salmoneum</name>
    <dbReference type="NCBI Taxonomy" id="53361"/>
    <lineage>
        <taxon>Bacteria</taxon>
        <taxon>Bacillati</taxon>
        <taxon>Actinomycetota</taxon>
        <taxon>Actinomycetes</taxon>
        <taxon>Micromonosporales</taxon>
        <taxon>Micromonosporaceae</taxon>
        <taxon>Dactylosporangium</taxon>
    </lineage>
</organism>
<accession>A0ABP5SBK6</accession>
<evidence type="ECO:0000313" key="3">
    <source>
        <dbReference type="Proteomes" id="UP001501444"/>
    </source>
</evidence>
<name>A0ABP5SBK6_9ACTN</name>
<keyword evidence="3" id="KW-1185">Reference proteome</keyword>
<evidence type="ECO:0008006" key="4">
    <source>
        <dbReference type="Google" id="ProtNLM"/>
    </source>
</evidence>
<feature type="region of interest" description="Disordered" evidence="1">
    <location>
        <begin position="71"/>
        <end position="98"/>
    </location>
</feature>